<feature type="compositionally biased region" description="Basic and acidic residues" evidence="1">
    <location>
        <begin position="499"/>
        <end position="510"/>
    </location>
</feature>
<dbReference type="Proteomes" id="UP000054928">
    <property type="component" value="Unassembled WGS sequence"/>
</dbReference>
<dbReference type="PANTHER" id="PTHR37384:SF1">
    <property type="entry name" value="OS01G0835600 PROTEIN"/>
    <property type="match status" value="1"/>
</dbReference>
<dbReference type="Pfam" id="PF21743">
    <property type="entry name" value="PTM_DIR17_Tudor"/>
    <property type="match status" value="1"/>
</dbReference>
<evidence type="ECO:0000313" key="4">
    <source>
        <dbReference type="Proteomes" id="UP000054928"/>
    </source>
</evidence>
<name>A0A0N7L8I3_PLAHL</name>
<sequence>MVTFHHTQRFPLGTRISKYFNGFSEPFRGTVDQHSDMTDFYHVSYDDGDSEEMTEDDVELHFLELPNAKVSLKASKTQFLELNKARTSPRAPPKKIRVSSESSYNVSSRELLARPIAELDRNSRQNPKVLSLNVNAPGLVRNNTFSGSSTSSDETQESLRVSIPKETFNEEEEGVEEEEEEVFGAEDEEDDDISDGNPEEINQLIGKPVERIVTKEGTGRDVVQGAVASYFPATKMFRVMYFDGECSDLTYHDVLKSIPVDLLPMNISEKKKRKAKVHNGKKDGTSSAKSTSSKRLKTFEVNPNSVAGDKCGGSPSSPSTPIVNVADMSVIDNVEFNIVRKVLYIIVSTTNNSMMEAQLEVLSAAYLKDEEALQAFVQKDGLISLAELISRWEIQVEAEQGLLLVLKILAVLPGITKSAIMDSGIGKKVRVVEKRGTYKDLSIPGLAAWVIQKMKTDVGAGKEDRVQKLKLNDNLDDGLSSQNQRANERRQSTNVSPRGDAELNARRADSKSTVSPRLGNLKAQSVSGDSGIGLYKSKSAKHLHTLMNSRTGRDTSTPRRDRDIFGERLTNQNKRRLGSAQNWRARRSTVVLDQVMKRISEATQKSDIIKPKAMDDDWRPSKISFADKDFVCPFDKEVEVSKLLIYRVPGSTKGLDHPLVKPQTGVLRSILRIRIPPDTPSQSIFEDLNLAPSKVQATERPNFEHIVIPAQATRDEVEDETPESPFCISSRLSKVLSPTEKRKQDTSSSPSSLTSAQTPPEYTEEVNRGNPFGEGEMSAIEQNVDTLLENRNVQSAEAPNTAIPVLSPVVSEDESSDEDEASPKGADDSGREPEATTLTSFATGVMEACTTSYNHFNFDPAHKCV</sequence>
<protein>
    <recommendedName>
        <fullName evidence="2">PTM/DIR17-like Tudor domain-containing protein</fullName>
    </recommendedName>
</protein>
<feature type="region of interest" description="Disordered" evidence="1">
    <location>
        <begin position="140"/>
        <end position="200"/>
    </location>
</feature>
<feature type="region of interest" description="Disordered" evidence="1">
    <location>
        <begin position="709"/>
        <end position="775"/>
    </location>
</feature>
<feature type="region of interest" description="Disordered" evidence="1">
    <location>
        <begin position="796"/>
        <end position="837"/>
    </location>
</feature>
<dbReference type="OMA" id="CIMYVNA"/>
<organism evidence="3 4">
    <name type="scientific">Plasmopara halstedii</name>
    <name type="common">Downy mildew of sunflower</name>
    <dbReference type="NCBI Taxonomy" id="4781"/>
    <lineage>
        <taxon>Eukaryota</taxon>
        <taxon>Sar</taxon>
        <taxon>Stramenopiles</taxon>
        <taxon>Oomycota</taxon>
        <taxon>Peronosporomycetes</taxon>
        <taxon>Peronosporales</taxon>
        <taxon>Peronosporaceae</taxon>
        <taxon>Plasmopara</taxon>
    </lineage>
</organism>
<proteinExistence type="predicted"/>
<reference evidence="4" key="1">
    <citation type="submission" date="2014-09" db="EMBL/GenBank/DDBJ databases">
        <authorList>
            <person name="Sharma Rahul"/>
            <person name="Thines Marco"/>
        </authorList>
    </citation>
    <scope>NUCLEOTIDE SEQUENCE [LARGE SCALE GENOMIC DNA]</scope>
</reference>
<dbReference type="InterPro" id="IPR047365">
    <property type="entry name" value="Tudor_AtPTM-like"/>
</dbReference>
<feature type="compositionally biased region" description="Polar residues" evidence="1">
    <location>
        <begin position="141"/>
        <end position="153"/>
    </location>
</feature>
<evidence type="ECO:0000313" key="3">
    <source>
        <dbReference type="EMBL" id="CEG49955.1"/>
    </source>
</evidence>
<dbReference type="GeneID" id="36402745"/>
<dbReference type="Gene3D" id="2.30.30.140">
    <property type="match status" value="1"/>
</dbReference>
<feature type="region of interest" description="Disordered" evidence="1">
    <location>
        <begin position="471"/>
        <end position="523"/>
    </location>
</feature>
<feature type="domain" description="PTM/DIR17-like Tudor" evidence="2">
    <location>
        <begin position="13"/>
        <end position="58"/>
    </location>
</feature>
<feature type="region of interest" description="Disordered" evidence="1">
    <location>
        <begin position="271"/>
        <end position="295"/>
    </location>
</feature>
<feature type="compositionally biased region" description="Basic and acidic residues" evidence="1">
    <location>
        <begin position="821"/>
        <end position="834"/>
    </location>
</feature>
<keyword evidence="4" id="KW-1185">Reference proteome</keyword>
<accession>A0A0N7L8I3</accession>
<dbReference type="PANTHER" id="PTHR37384">
    <property type="entry name" value="OS01G0835600 PROTEIN"/>
    <property type="match status" value="1"/>
</dbReference>
<dbReference type="EMBL" id="CCYD01003101">
    <property type="protein sequence ID" value="CEG49955.1"/>
    <property type="molecule type" value="Genomic_DNA"/>
</dbReference>
<dbReference type="RefSeq" id="XP_024586324.1">
    <property type="nucleotide sequence ID" value="XM_024721201.1"/>
</dbReference>
<dbReference type="OrthoDB" id="166976at2759"/>
<feature type="compositionally biased region" description="Acidic residues" evidence="1">
    <location>
        <begin position="811"/>
        <end position="820"/>
    </location>
</feature>
<evidence type="ECO:0000259" key="2">
    <source>
        <dbReference type="Pfam" id="PF21743"/>
    </source>
</evidence>
<evidence type="ECO:0000256" key="1">
    <source>
        <dbReference type="SAM" id="MobiDB-lite"/>
    </source>
</evidence>
<feature type="compositionally biased region" description="Low complexity" evidence="1">
    <location>
        <begin position="746"/>
        <end position="760"/>
    </location>
</feature>
<feature type="compositionally biased region" description="Acidic residues" evidence="1">
    <location>
        <begin position="169"/>
        <end position="198"/>
    </location>
</feature>
<dbReference type="AlphaFoldDB" id="A0A0N7L8I3"/>
<dbReference type="CDD" id="cd20401">
    <property type="entry name" value="Tudor_AtPTM-like"/>
    <property type="match status" value="1"/>
</dbReference>